<dbReference type="Gene3D" id="3.40.309.10">
    <property type="entry name" value="Aldehyde Dehydrogenase, Chain A, domain 2"/>
    <property type="match status" value="1"/>
</dbReference>
<gene>
    <name evidence="3" type="ORF">SAMN05216184_10915</name>
</gene>
<dbReference type="Proteomes" id="UP000250222">
    <property type="component" value="Unassembled WGS sequence"/>
</dbReference>
<dbReference type="InterPro" id="IPR015590">
    <property type="entry name" value="Aldehyde_DH_dom"/>
</dbReference>
<dbReference type="InterPro" id="IPR016161">
    <property type="entry name" value="Ald_DH/histidinol_DH"/>
</dbReference>
<feature type="domain" description="Aldehyde dehydrogenase" evidence="2">
    <location>
        <begin position="30"/>
        <end position="479"/>
    </location>
</feature>
<dbReference type="CDD" id="cd07078">
    <property type="entry name" value="ALDH"/>
    <property type="match status" value="1"/>
</dbReference>
<organism evidence="3 4">
    <name type="scientific">Georgenia satyanarayanai</name>
    <dbReference type="NCBI Taxonomy" id="860221"/>
    <lineage>
        <taxon>Bacteria</taxon>
        <taxon>Bacillati</taxon>
        <taxon>Actinomycetota</taxon>
        <taxon>Actinomycetes</taxon>
        <taxon>Micrococcales</taxon>
        <taxon>Bogoriellaceae</taxon>
        <taxon>Georgenia</taxon>
    </lineage>
</organism>
<evidence type="ECO:0000313" key="4">
    <source>
        <dbReference type="Proteomes" id="UP000250222"/>
    </source>
</evidence>
<dbReference type="InterPro" id="IPR016163">
    <property type="entry name" value="Ald_DH_C"/>
</dbReference>
<keyword evidence="1" id="KW-0560">Oxidoreductase</keyword>
<proteinExistence type="predicted"/>
<dbReference type="Gene3D" id="3.40.605.10">
    <property type="entry name" value="Aldehyde Dehydrogenase, Chain A, domain 1"/>
    <property type="match status" value="1"/>
</dbReference>
<dbReference type="SUPFAM" id="SSF53720">
    <property type="entry name" value="ALDH-like"/>
    <property type="match status" value="1"/>
</dbReference>
<evidence type="ECO:0000313" key="3">
    <source>
        <dbReference type="EMBL" id="SSA43955.1"/>
    </source>
</evidence>
<name>A0A2Y9AIH6_9MICO</name>
<dbReference type="EMBL" id="UETB01000009">
    <property type="protein sequence ID" value="SSA43955.1"/>
    <property type="molecule type" value="Genomic_DNA"/>
</dbReference>
<evidence type="ECO:0000259" key="2">
    <source>
        <dbReference type="Pfam" id="PF00171"/>
    </source>
</evidence>
<protein>
    <submittedName>
        <fullName evidence="3">Succinate-semialdehyde dehydrogenase / glutarate-semialdehyde dehydrogenase</fullName>
    </submittedName>
</protein>
<dbReference type="AlphaFoldDB" id="A0A2Y9AIH6"/>
<sequence>MTTTQTAPARTAELALHLLDGRVSPATGARRLQREDPSGSGTVTTLVPATVEEVTAAVDAAWRARTAWRRTAPAERAAALRAAAAAVRADADRLGELLTAATGRLLGQSVESATVAADLLEEAATTGLGAAGRTLAGATGALDVVRREPRGVVAVITPWNDPFPAAAGLLAAALVTGNTVVHKPSERSAVPAWEMARLVADALPAGVVNVVNGDGETGAAVVADERVALVAHVGSTVAGRRIAAVAGARGAKVLLENGGADAIVVDSGVDPRWAAEQIATGAFTNTGQICTSVERVYVHDDVADAVVAELADVADALVVGDPADPATTLGPLVDADQLAVVEEHVRAAVDGGARCVTGGAPLDRPGSFYAPTVLDGCAPHSDAVAEETFGPVAAIVRVPDFDTALSLAGESRYGLAATVLTPDLGHALRAAEELEVGTVKVNGVFGGAPGGSADPRRDSGTGAGYGPDLLAEMTVLKTVHLEAPGA</sequence>
<dbReference type="InterPro" id="IPR016162">
    <property type="entry name" value="Ald_DH_N"/>
</dbReference>
<evidence type="ECO:0000256" key="1">
    <source>
        <dbReference type="ARBA" id="ARBA00023002"/>
    </source>
</evidence>
<dbReference type="PANTHER" id="PTHR11699">
    <property type="entry name" value="ALDEHYDE DEHYDROGENASE-RELATED"/>
    <property type="match status" value="1"/>
</dbReference>
<dbReference type="GO" id="GO:0016620">
    <property type="term" value="F:oxidoreductase activity, acting on the aldehyde or oxo group of donors, NAD or NADP as acceptor"/>
    <property type="evidence" value="ECO:0007669"/>
    <property type="project" value="InterPro"/>
</dbReference>
<keyword evidence="4" id="KW-1185">Reference proteome</keyword>
<dbReference type="RefSeq" id="WP_220035181.1">
    <property type="nucleotide sequence ID" value="NZ_QKLZ01000009.1"/>
</dbReference>
<dbReference type="Pfam" id="PF00171">
    <property type="entry name" value="Aldedh"/>
    <property type="match status" value="1"/>
</dbReference>
<accession>A0A2Y9AIH6</accession>
<reference evidence="3 4" key="1">
    <citation type="submission" date="2016-10" db="EMBL/GenBank/DDBJ databases">
        <authorList>
            <person name="Cai Z."/>
        </authorList>
    </citation>
    <scope>NUCLEOTIDE SEQUENCE [LARGE SCALE GENOMIC DNA]</scope>
    <source>
        <strain evidence="3 4">CGMCC 1.10826</strain>
    </source>
</reference>